<dbReference type="GO" id="GO:0006269">
    <property type="term" value="P:DNA replication, synthesis of primer"/>
    <property type="evidence" value="ECO:0007669"/>
    <property type="project" value="UniProtKB-UniRule"/>
</dbReference>
<reference evidence="15" key="2">
    <citation type="journal article" date="2021" name="PeerJ">
        <title>Extensive microbial diversity within the chicken gut microbiome revealed by metagenomics and culture.</title>
        <authorList>
            <person name="Gilroy R."/>
            <person name="Ravi A."/>
            <person name="Getino M."/>
            <person name="Pursley I."/>
            <person name="Horton D.L."/>
            <person name="Alikhan N.F."/>
            <person name="Baker D."/>
            <person name="Gharbi K."/>
            <person name="Hall N."/>
            <person name="Watson M."/>
            <person name="Adriaenssens E.M."/>
            <person name="Foster-Nyarko E."/>
            <person name="Jarju S."/>
            <person name="Secka A."/>
            <person name="Antonio M."/>
            <person name="Oren A."/>
            <person name="Chaudhuri R.R."/>
            <person name="La Ragione R."/>
            <person name="Hildebrand F."/>
            <person name="Pallen M.J."/>
        </authorList>
    </citation>
    <scope>NUCLEOTIDE SEQUENCE</scope>
    <source>
        <strain evidence="15">2478</strain>
    </source>
</reference>
<feature type="region of interest" description="Disordered" evidence="13">
    <location>
        <begin position="440"/>
        <end position="484"/>
    </location>
</feature>
<dbReference type="EC" id="2.7.7.101" evidence="12"/>
<dbReference type="EMBL" id="JADILZ010000057">
    <property type="protein sequence ID" value="MBO8478536.1"/>
    <property type="molecule type" value="Genomic_DNA"/>
</dbReference>
<gene>
    <name evidence="12" type="primary">dnaG</name>
    <name evidence="15" type="ORF">IAB80_06590</name>
</gene>
<keyword evidence="11 12" id="KW-0804">Transcription</keyword>
<keyword evidence="7 12" id="KW-0863">Zinc-finger</keyword>
<comment type="domain">
    <text evidence="12">Contains an N-terminal zinc-binding domain, a central core domain that contains the primase activity, and a C-terminal DnaB-binding domain.</text>
</comment>
<dbReference type="Pfam" id="PF08275">
    <property type="entry name" value="DNAG_N"/>
    <property type="match status" value="1"/>
</dbReference>
<reference evidence="15" key="1">
    <citation type="submission" date="2020-10" db="EMBL/GenBank/DDBJ databases">
        <authorList>
            <person name="Gilroy R."/>
        </authorList>
    </citation>
    <scope>NUCLEOTIDE SEQUENCE</scope>
    <source>
        <strain evidence="15">2478</strain>
    </source>
</reference>
<evidence type="ECO:0000256" key="11">
    <source>
        <dbReference type="ARBA" id="ARBA00023163"/>
    </source>
</evidence>
<protein>
    <recommendedName>
        <fullName evidence="12">DNA primase</fullName>
        <ecNumber evidence="12">2.7.7.101</ecNumber>
    </recommendedName>
</protein>
<dbReference type="Proteomes" id="UP000823771">
    <property type="component" value="Unassembled WGS sequence"/>
</dbReference>
<dbReference type="SUPFAM" id="SSF56731">
    <property type="entry name" value="DNA primase core"/>
    <property type="match status" value="1"/>
</dbReference>
<dbReference type="NCBIfam" id="TIGR01391">
    <property type="entry name" value="dnaG"/>
    <property type="match status" value="1"/>
</dbReference>
<dbReference type="InterPro" id="IPR037068">
    <property type="entry name" value="DNA_primase_core_N_sf"/>
</dbReference>
<keyword evidence="8 12" id="KW-0862">Zinc</keyword>
<dbReference type="PANTHER" id="PTHR30313:SF2">
    <property type="entry name" value="DNA PRIMASE"/>
    <property type="match status" value="1"/>
</dbReference>
<dbReference type="CDD" id="cd03364">
    <property type="entry name" value="TOPRIM_DnaG_primases"/>
    <property type="match status" value="1"/>
</dbReference>
<dbReference type="GO" id="GO:1990077">
    <property type="term" value="C:primosome complex"/>
    <property type="evidence" value="ECO:0007669"/>
    <property type="project" value="UniProtKB-KW"/>
</dbReference>
<evidence type="ECO:0000256" key="9">
    <source>
        <dbReference type="ARBA" id="ARBA00022842"/>
    </source>
</evidence>
<proteinExistence type="inferred from homology"/>
<dbReference type="AlphaFoldDB" id="A0A9D9IUM3"/>
<dbReference type="SMART" id="SM00493">
    <property type="entry name" value="TOPRIM"/>
    <property type="match status" value="1"/>
</dbReference>
<dbReference type="InterPro" id="IPR034151">
    <property type="entry name" value="TOPRIM_DnaG_bac"/>
</dbReference>
<dbReference type="InterPro" id="IPR002694">
    <property type="entry name" value="Znf_CHC2"/>
</dbReference>
<evidence type="ECO:0000256" key="1">
    <source>
        <dbReference type="ARBA" id="ARBA00022478"/>
    </source>
</evidence>
<evidence type="ECO:0000256" key="13">
    <source>
        <dbReference type="SAM" id="MobiDB-lite"/>
    </source>
</evidence>
<evidence type="ECO:0000256" key="5">
    <source>
        <dbReference type="ARBA" id="ARBA00022705"/>
    </source>
</evidence>
<comment type="catalytic activity">
    <reaction evidence="12">
        <text>ssDNA + n NTP = ssDNA/pppN(pN)n-1 hybrid + (n-1) diphosphate.</text>
        <dbReference type="EC" id="2.7.7.101"/>
    </reaction>
</comment>
<feature type="domain" description="Toprim" evidence="14">
    <location>
        <begin position="259"/>
        <end position="340"/>
    </location>
</feature>
<dbReference type="Gene3D" id="3.90.980.10">
    <property type="entry name" value="DNA primase, catalytic core, N-terminal domain"/>
    <property type="match status" value="1"/>
</dbReference>
<evidence type="ECO:0000259" key="14">
    <source>
        <dbReference type="PROSITE" id="PS50880"/>
    </source>
</evidence>
<keyword evidence="10 12" id="KW-0238">DNA-binding</keyword>
<comment type="subunit">
    <text evidence="12">Monomer. Interacts with DnaB.</text>
</comment>
<keyword evidence="4 12" id="KW-0548">Nucleotidyltransferase</keyword>
<comment type="cofactor">
    <cofactor evidence="12">
        <name>Zn(2+)</name>
        <dbReference type="ChEBI" id="CHEBI:29105"/>
    </cofactor>
    <text evidence="12">Binds 1 zinc ion per monomer.</text>
</comment>
<dbReference type="PANTHER" id="PTHR30313">
    <property type="entry name" value="DNA PRIMASE"/>
    <property type="match status" value="1"/>
</dbReference>
<dbReference type="FunFam" id="3.90.580.10:FF:000001">
    <property type="entry name" value="DNA primase"/>
    <property type="match status" value="1"/>
</dbReference>
<dbReference type="InterPro" id="IPR036977">
    <property type="entry name" value="DNA_primase_Znf_CHC2"/>
</dbReference>
<keyword evidence="2 12" id="KW-0639">Primosome</keyword>
<dbReference type="GO" id="GO:0008270">
    <property type="term" value="F:zinc ion binding"/>
    <property type="evidence" value="ECO:0007669"/>
    <property type="project" value="UniProtKB-UniRule"/>
</dbReference>
<keyword evidence="9" id="KW-0460">Magnesium</keyword>
<dbReference type="InterPro" id="IPR006295">
    <property type="entry name" value="DNA_primase_DnaG"/>
</dbReference>
<comment type="similarity">
    <text evidence="12">Belongs to the DnaG primase family.</text>
</comment>
<dbReference type="Pfam" id="PF01807">
    <property type="entry name" value="Zn_ribbon_DnaG"/>
    <property type="match status" value="1"/>
</dbReference>
<comment type="caution">
    <text evidence="15">The sequence shown here is derived from an EMBL/GenBank/DDBJ whole genome shotgun (WGS) entry which is preliminary data.</text>
</comment>
<comment type="function">
    <text evidence="12">RNA polymerase that catalyzes the synthesis of short RNA molecules used as primers for DNA polymerase during DNA replication.</text>
</comment>
<dbReference type="InterPro" id="IPR006171">
    <property type="entry name" value="TOPRIM_dom"/>
</dbReference>
<dbReference type="InterPro" id="IPR030846">
    <property type="entry name" value="DnaG_bac"/>
</dbReference>
<evidence type="ECO:0000313" key="15">
    <source>
        <dbReference type="EMBL" id="MBO8478536.1"/>
    </source>
</evidence>
<evidence type="ECO:0000256" key="2">
    <source>
        <dbReference type="ARBA" id="ARBA00022515"/>
    </source>
</evidence>
<evidence type="ECO:0000256" key="12">
    <source>
        <dbReference type="HAMAP-Rule" id="MF_00974"/>
    </source>
</evidence>
<dbReference type="InterPro" id="IPR013264">
    <property type="entry name" value="DNAG_N"/>
</dbReference>
<evidence type="ECO:0000256" key="4">
    <source>
        <dbReference type="ARBA" id="ARBA00022695"/>
    </source>
</evidence>
<evidence type="ECO:0000313" key="16">
    <source>
        <dbReference type="Proteomes" id="UP000823771"/>
    </source>
</evidence>
<keyword evidence="3 12" id="KW-0808">Transferase</keyword>
<keyword evidence="5 12" id="KW-0235">DNA replication</keyword>
<dbReference type="GO" id="GO:0000428">
    <property type="term" value="C:DNA-directed RNA polymerase complex"/>
    <property type="evidence" value="ECO:0007669"/>
    <property type="project" value="UniProtKB-KW"/>
</dbReference>
<sequence>MIPKETVERILDTAQIVDVVGDFVSLKRRGANFVACCPFHNEKTPSFYVSPAKGIYKCFGCGKSGTAVGFVMEHENLSYTEALRYLARKYGIEVVEKEESAEEIAKRQRSESLYLVSEFAAGFFRDSLSSGEGRAVGYAYFKSRKLEDSTIARFGLGWSPSGRYALADAAKAAGYKDEFLLDTGLCYRKDDGRLHDRFYDRVIFPIHSVSGRVIAFGGRTLKTDKTVAKYVNSPETEIYTKSRSLYGIYFAKNEISRQDRCYLVEGYLDVISMHQLGITNVVASSGTSLTVEQIRLIRKFTSNITIIYDGDSAGIHAALRGIGLVLKEDLNVKVVLLPDGDDPDSFSHKHTLDEVRSFISGHEQDFISFKSDILLGQAGDDPLKKAELINDIADTIALIPDAVKRSVYVQASSVKFDIDSQILFERIGHTRTEMLLAEKKQQENRRRKAMEASAVHDADDSGESLPETAHETEDTPSHTGGIVRDGGVRLDDPGLAPCEKELLGFVLENGDKPLEFDRDSEFYPGDGQHETVAEFIDSALAADDVVFSNSVYRKVYDEYFSMYDQGLSQTQIQRRLLDSMDRDVSAVASDLLVEKYVITVENYRSSLTSLGTQLVIFVPKAVLAYQVKRIEKKLRDLSADLAGAGDDLESQTRILNEISFWNRAKVVINTRMGR</sequence>
<dbReference type="GO" id="GO:0003677">
    <property type="term" value="F:DNA binding"/>
    <property type="evidence" value="ECO:0007669"/>
    <property type="project" value="UniProtKB-KW"/>
</dbReference>
<dbReference type="Gene3D" id="3.40.1360.10">
    <property type="match status" value="1"/>
</dbReference>
<dbReference type="HAMAP" id="MF_00974">
    <property type="entry name" value="DNA_primase_DnaG"/>
    <property type="match status" value="1"/>
</dbReference>
<feature type="zinc finger region" description="CHC2-type" evidence="12">
    <location>
        <begin position="37"/>
        <end position="61"/>
    </location>
</feature>
<keyword evidence="6 12" id="KW-0479">Metal-binding</keyword>
<dbReference type="SMART" id="SM00400">
    <property type="entry name" value="ZnF_CHCC"/>
    <property type="match status" value="1"/>
</dbReference>
<dbReference type="Gene3D" id="3.90.580.10">
    <property type="entry name" value="Zinc finger, CHC2-type domain"/>
    <property type="match status" value="1"/>
</dbReference>
<evidence type="ECO:0000256" key="6">
    <source>
        <dbReference type="ARBA" id="ARBA00022723"/>
    </source>
</evidence>
<keyword evidence="1 12" id="KW-0240">DNA-directed RNA polymerase</keyword>
<dbReference type="Pfam" id="PF13155">
    <property type="entry name" value="Toprim_2"/>
    <property type="match status" value="1"/>
</dbReference>
<dbReference type="GO" id="GO:0005737">
    <property type="term" value="C:cytoplasm"/>
    <property type="evidence" value="ECO:0007669"/>
    <property type="project" value="TreeGrafter"/>
</dbReference>
<evidence type="ECO:0000256" key="8">
    <source>
        <dbReference type="ARBA" id="ARBA00022833"/>
    </source>
</evidence>
<dbReference type="SUPFAM" id="SSF57783">
    <property type="entry name" value="Zinc beta-ribbon"/>
    <property type="match status" value="1"/>
</dbReference>
<dbReference type="InterPro" id="IPR050219">
    <property type="entry name" value="DnaG_primase"/>
</dbReference>
<dbReference type="PROSITE" id="PS50880">
    <property type="entry name" value="TOPRIM"/>
    <property type="match status" value="1"/>
</dbReference>
<evidence type="ECO:0000256" key="7">
    <source>
        <dbReference type="ARBA" id="ARBA00022771"/>
    </source>
</evidence>
<evidence type="ECO:0000256" key="10">
    <source>
        <dbReference type="ARBA" id="ARBA00023125"/>
    </source>
</evidence>
<accession>A0A9D9IUM3</accession>
<organism evidence="15 16">
    <name type="scientific">Candidatus Cryptobacteroides excrementipullorum</name>
    <dbReference type="NCBI Taxonomy" id="2840761"/>
    <lineage>
        <taxon>Bacteria</taxon>
        <taxon>Pseudomonadati</taxon>
        <taxon>Bacteroidota</taxon>
        <taxon>Bacteroidia</taxon>
        <taxon>Bacteroidales</taxon>
        <taxon>Candidatus Cryptobacteroides</taxon>
    </lineage>
</organism>
<evidence type="ECO:0000256" key="3">
    <source>
        <dbReference type="ARBA" id="ARBA00022679"/>
    </source>
</evidence>
<name>A0A9D9IUM3_9BACT</name>
<dbReference type="GO" id="GO:0003899">
    <property type="term" value="F:DNA-directed RNA polymerase activity"/>
    <property type="evidence" value="ECO:0007669"/>
    <property type="project" value="UniProtKB-UniRule"/>
</dbReference>